<dbReference type="Pfam" id="PF08284">
    <property type="entry name" value="RVP_2"/>
    <property type="match status" value="1"/>
</dbReference>
<evidence type="ECO:0000313" key="2">
    <source>
        <dbReference type="Proteomes" id="UP001141806"/>
    </source>
</evidence>
<organism evidence="1 2">
    <name type="scientific">Protea cynaroides</name>
    <dbReference type="NCBI Taxonomy" id="273540"/>
    <lineage>
        <taxon>Eukaryota</taxon>
        <taxon>Viridiplantae</taxon>
        <taxon>Streptophyta</taxon>
        <taxon>Embryophyta</taxon>
        <taxon>Tracheophyta</taxon>
        <taxon>Spermatophyta</taxon>
        <taxon>Magnoliopsida</taxon>
        <taxon>Proteales</taxon>
        <taxon>Proteaceae</taxon>
        <taxon>Protea</taxon>
    </lineage>
</organism>
<evidence type="ECO:0000313" key="1">
    <source>
        <dbReference type="EMBL" id="KAJ4952119.1"/>
    </source>
</evidence>
<accession>A0A9Q0GUV8</accession>
<dbReference type="PANTHER" id="PTHR15503">
    <property type="entry name" value="LDOC1 RELATED"/>
    <property type="match status" value="1"/>
</dbReference>
<dbReference type="EMBL" id="JAMYWD010000012">
    <property type="protein sequence ID" value="KAJ4952119.1"/>
    <property type="molecule type" value="Genomic_DNA"/>
</dbReference>
<dbReference type="OrthoDB" id="1724531at2759"/>
<name>A0A9Q0GUV8_9MAGN</name>
<dbReference type="AlphaFoldDB" id="A0A9Q0GUV8"/>
<dbReference type="Proteomes" id="UP001141806">
    <property type="component" value="Unassembled WGS sequence"/>
</dbReference>
<protein>
    <submittedName>
        <fullName evidence="1">Uncharacterized protein</fullName>
    </submittedName>
</protein>
<proteinExistence type="predicted"/>
<gene>
    <name evidence="1" type="ORF">NE237_028951</name>
</gene>
<dbReference type="InterPro" id="IPR032567">
    <property type="entry name" value="RTL1-rel"/>
</dbReference>
<comment type="caution">
    <text evidence="1">The sequence shown here is derived from an EMBL/GenBank/DDBJ whole genome shotgun (WGS) entry which is preliminary data.</text>
</comment>
<keyword evidence="2" id="KW-1185">Reference proteome</keyword>
<dbReference type="PANTHER" id="PTHR15503:SF45">
    <property type="entry name" value="RNA-DIRECTED DNA POLYMERASE HOMOLOG"/>
    <property type="match status" value="1"/>
</dbReference>
<sequence length="153" mass="16938">MQLPQQGKIFAITIEEAAASPDVVTGTVNIAGVPTRVLFNSEATHSFVSMSFGKRMELPIKKRKLIFFALKAKRCLEKGGMRYLVSVVDIIAEVPKMEDLVVVREFSDVFPEDLPGLPPDRATEFVIDLMLGSVPVSKAPYRMAPTELKELKT</sequence>
<reference evidence="1" key="1">
    <citation type="journal article" date="2023" name="Plant J.">
        <title>The genome of the king protea, Protea cynaroides.</title>
        <authorList>
            <person name="Chang J."/>
            <person name="Duong T.A."/>
            <person name="Schoeman C."/>
            <person name="Ma X."/>
            <person name="Roodt D."/>
            <person name="Barker N."/>
            <person name="Li Z."/>
            <person name="Van de Peer Y."/>
            <person name="Mizrachi E."/>
        </authorList>
    </citation>
    <scope>NUCLEOTIDE SEQUENCE</scope>
    <source>
        <tissue evidence="1">Young leaves</tissue>
    </source>
</reference>